<dbReference type="InterPro" id="IPR050910">
    <property type="entry name" value="JMJD6_ArgDemeth/LysHydrox"/>
</dbReference>
<dbReference type="OMA" id="HIRECQF"/>
<dbReference type="STRING" id="7719.ENSCINP00000023201"/>
<dbReference type="EMBL" id="EAAA01001772">
    <property type="status" value="NOT_ANNOTATED_CDS"/>
    <property type="molecule type" value="Genomic_DNA"/>
</dbReference>
<dbReference type="GO" id="GO:0016706">
    <property type="term" value="F:2-oxoglutarate-dependent dioxygenase activity"/>
    <property type="evidence" value="ECO:0000318"/>
    <property type="project" value="GO_Central"/>
</dbReference>
<dbReference type="HOGENOM" id="CLU_068137_2_0_1"/>
<reference evidence="2" key="2">
    <citation type="journal article" date="2008" name="Genome Biol.">
        <title>Improved genome assembly and evidence-based global gene model set for the chordate Ciona intestinalis: new insight into intron and operon populations.</title>
        <authorList>
            <person name="Satou Y."/>
            <person name="Mineta K."/>
            <person name="Ogasawara M."/>
            <person name="Sasakura Y."/>
            <person name="Shoguchi E."/>
            <person name="Ueno K."/>
            <person name="Yamada L."/>
            <person name="Matsumoto J."/>
            <person name="Wasserscheid J."/>
            <person name="Dewar K."/>
            <person name="Wiley G.B."/>
            <person name="Macmil S.L."/>
            <person name="Roe B.A."/>
            <person name="Zeller R.W."/>
            <person name="Hastings K.E."/>
            <person name="Lemaire P."/>
            <person name="Lindquist E."/>
            <person name="Endo T."/>
            <person name="Hotta K."/>
            <person name="Inaba K."/>
        </authorList>
    </citation>
    <scope>NUCLEOTIDE SEQUENCE [LARGE SCALE GENOMIC DNA]</scope>
    <source>
        <strain evidence="2">wild type</strain>
    </source>
</reference>
<reference evidence="2" key="4">
    <citation type="submission" date="2025-09" db="UniProtKB">
        <authorList>
            <consortium name="Ensembl"/>
        </authorList>
    </citation>
    <scope>IDENTIFICATION</scope>
</reference>
<organism evidence="2 3">
    <name type="scientific">Ciona intestinalis</name>
    <name type="common">Transparent sea squirt</name>
    <name type="synonym">Ascidia intestinalis</name>
    <dbReference type="NCBI Taxonomy" id="7719"/>
    <lineage>
        <taxon>Eukaryota</taxon>
        <taxon>Metazoa</taxon>
        <taxon>Chordata</taxon>
        <taxon>Tunicata</taxon>
        <taxon>Ascidiacea</taxon>
        <taxon>Phlebobranchia</taxon>
        <taxon>Cionidae</taxon>
        <taxon>Ciona</taxon>
    </lineage>
</organism>
<dbReference type="InParanoid" id="L7N0U3"/>
<evidence type="ECO:0000313" key="3">
    <source>
        <dbReference type="Proteomes" id="UP000008144"/>
    </source>
</evidence>
<evidence type="ECO:0000259" key="1">
    <source>
        <dbReference type="Pfam" id="PF13621"/>
    </source>
</evidence>
<evidence type="ECO:0000313" key="2">
    <source>
        <dbReference type="Ensembl" id="ENSCINP00000023201.2"/>
    </source>
</evidence>
<dbReference type="PANTHER" id="PTHR12480">
    <property type="entry name" value="ARGININE DEMETHYLASE AND LYSYL-HYDROXYLASE JMJD"/>
    <property type="match status" value="1"/>
</dbReference>
<dbReference type="Pfam" id="PF13621">
    <property type="entry name" value="Cupin_8"/>
    <property type="match status" value="1"/>
</dbReference>
<dbReference type="Gene3D" id="2.60.120.650">
    <property type="entry name" value="Cupin"/>
    <property type="match status" value="1"/>
</dbReference>
<protein>
    <recommendedName>
        <fullName evidence="1">Cupin-like domain-containing protein</fullName>
    </recommendedName>
</protein>
<sequence length="241" mass="27729">VSCIVKNEHFLEYNRQPVDCNACKDVTEVLYVNNITQEFLQKYAFSMQPIVVQDGQKGWTASKTFSYEYFKSVYPPGSKEKALSQIEERCQFFPYATDISTAGEFFNMSKNRLEGDEDHWYIGWSNCEGHTANELRKHYKMPYFLSPELDHSKIDWIFMGLPGHGAPMHVDFVPGASWQAQLSGEKEWTFETPPECYGICSSKMKVTVKAGDIIILDGSRWYHETNIIGKDMSIVIGSEYY</sequence>
<dbReference type="Ensembl" id="ENSCINT00000023447.2">
    <property type="protein sequence ID" value="ENSCINP00000023201.2"/>
    <property type="gene ID" value="ENSCING00000012429.2"/>
</dbReference>
<dbReference type="Proteomes" id="UP000008144">
    <property type="component" value="Chromosome 3"/>
</dbReference>
<dbReference type="InterPro" id="IPR041667">
    <property type="entry name" value="Cupin_8"/>
</dbReference>
<dbReference type="GeneTree" id="ENSGT00390000006150"/>
<dbReference type="AlphaFoldDB" id="L7N0U3"/>
<dbReference type="PANTHER" id="PTHR12480:SF41">
    <property type="entry name" value="JMJC DOMAIN-CONTAINING PROTEIN"/>
    <property type="match status" value="1"/>
</dbReference>
<accession>L7N0U3</accession>
<reference evidence="2" key="3">
    <citation type="submission" date="2025-08" db="UniProtKB">
        <authorList>
            <consortium name="Ensembl"/>
        </authorList>
    </citation>
    <scope>IDENTIFICATION</scope>
</reference>
<dbReference type="SUPFAM" id="SSF51197">
    <property type="entry name" value="Clavaminate synthase-like"/>
    <property type="match status" value="1"/>
</dbReference>
<feature type="domain" description="Cupin-like" evidence="1">
    <location>
        <begin position="37"/>
        <end position="195"/>
    </location>
</feature>
<reference evidence="3" key="1">
    <citation type="journal article" date="2002" name="Science">
        <title>The draft genome of Ciona intestinalis: insights into chordate and vertebrate origins.</title>
        <authorList>
            <person name="Dehal P."/>
            <person name="Satou Y."/>
            <person name="Campbell R.K."/>
            <person name="Chapman J."/>
            <person name="Degnan B."/>
            <person name="De Tomaso A."/>
            <person name="Davidson B."/>
            <person name="Di Gregorio A."/>
            <person name="Gelpke M."/>
            <person name="Goodstein D.M."/>
            <person name="Harafuji N."/>
            <person name="Hastings K.E."/>
            <person name="Ho I."/>
            <person name="Hotta K."/>
            <person name="Huang W."/>
            <person name="Kawashima T."/>
            <person name="Lemaire P."/>
            <person name="Martinez D."/>
            <person name="Meinertzhagen I.A."/>
            <person name="Necula S."/>
            <person name="Nonaka M."/>
            <person name="Putnam N."/>
            <person name="Rash S."/>
            <person name="Saiga H."/>
            <person name="Satake M."/>
            <person name="Terry A."/>
            <person name="Yamada L."/>
            <person name="Wang H.G."/>
            <person name="Awazu S."/>
            <person name="Azumi K."/>
            <person name="Boore J."/>
            <person name="Branno M."/>
            <person name="Chin-Bow S."/>
            <person name="DeSantis R."/>
            <person name="Doyle S."/>
            <person name="Francino P."/>
            <person name="Keys D.N."/>
            <person name="Haga S."/>
            <person name="Hayashi H."/>
            <person name="Hino K."/>
            <person name="Imai K.S."/>
            <person name="Inaba K."/>
            <person name="Kano S."/>
            <person name="Kobayashi K."/>
            <person name="Kobayashi M."/>
            <person name="Lee B.I."/>
            <person name="Makabe K.W."/>
            <person name="Manohar C."/>
            <person name="Matassi G."/>
            <person name="Medina M."/>
            <person name="Mochizuki Y."/>
            <person name="Mount S."/>
            <person name="Morishita T."/>
            <person name="Miura S."/>
            <person name="Nakayama A."/>
            <person name="Nishizaka S."/>
            <person name="Nomoto H."/>
            <person name="Ohta F."/>
            <person name="Oishi K."/>
            <person name="Rigoutsos I."/>
            <person name="Sano M."/>
            <person name="Sasaki A."/>
            <person name="Sasakura Y."/>
            <person name="Shoguchi E."/>
            <person name="Shin-i T."/>
            <person name="Spagnuolo A."/>
            <person name="Stainier D."/>
            <person name="Suzuki M.M."/>
            <person name="Tassy O."/>
            <person name="Takatori N."/>
            <person name="Tokuoka M."/>
            <person name="Yagi K."/>
            <person name="Yoshizaki F."/>
            <person name="Wada S."/>
            <person name="Zhang C."/>
            <person name="Hyatt P.D."/>
            <person name="Larimer F."/>
            <person name="Detter C."/>
            <person name="Doggett N."/>
            <person name="Glavina T."/>
            <person name="Hawkins T."/>
            <person name="Richardson P."/>
            <person name="Lucas S."/>
            <person name="Kohara Y."/>
            <person name="Levine M."/>
            <person name="Satoh N."/>
            <person name="Rokhsar D.S."/>
        </authorList>
    </citation>
    <scope>NUCLEOTIDE SEQUENCE [LARGE SCALE GENOMIC DNA]</scope>
</reference>
<keyword evidence="3" id="KW-1185">Reference proteome</keyword>
<proteinExistence type="predicted"/>
<name>L7N0U3_CIOIN</name>